<dbReference type="Proteomes" id="UP001595604">
    <property type="component" value="Unassembled WGS sequence"/>
</dbReference>
<name>A0ABV7IT69_9SPHN</name>
<accession>A0ABV7IT69</accession>
<feature type="compositionally biased region" description="Basic and acidic residues" evidence="1">
    <location>
        <begin position="159"/>
        <end position="173"/>
    </location>
</feature>
<evidence type="ECO:0000256" key="1">
    <source>
        <dbReference type="SAM" id="MobiDB-lite"/>
    </source>
</evidence>
<keyword evidence="2" id="KW-0732">Signal</keyword>
<reference evidence="4" key="1">
    <citation type="journal article" date="2019" name="Int. J. Syst. Evol. Microbiol.">
        <title>The Global Catalogue of Microorganisms (GCM) 10K type strain sequencing project: providing services to taxonomists for standard genome sequencing and annotation.</title>
        <authorList>
            <consortium name="The Broad Institute Genomics Platform"/>
            <consortium name="The Broad Institute Genome Sequencing Center for Infectious Disease"/>
            <person name="Wu L."/>
            <person name="Ma J."/>
        </authorList>
    </citation>
    <scope>NUCLEOTIDE SEQUENCE [LARGE SCALE GENOMIC DNA]</scope>
    <source>
        <strain evidence="4">KCTC 42984</strain>
    </source>
</reference>
<dbReference type="RefSeq" id="WP_379510502.1">
    <property type="nucleotide sequence ID" value="NZ_JBHRTQ010000010.1"/>
</dbReference>
<evidence type="ECO:0000256" key="2">
    <source>
        <dbReference type="SAM" id="SignalP"/>
    </source>
</evidence>
<sequence>MRATALLAAAPLALLAGLANPAQAQDLTAPGGERVNTIIIYGDDACPAGKGDEITVCARKPEAERYRIPAPLREPQSTRSEAWNEKVLAYETVGRTGIASCSPVGPGGSLGCTQKLIDRAYAERKQQSDVGFARMIQDERARRAGTFDPEAAATQARVEQAEKDYEARERARQDAATPPPAGTGDPTVPATRP</sequence>
<keyword evidence="4" id="KW-1185">Reference proteome</keyword>
<comment type="caution">
    <text evidence="3">The sequence shown here is derived from an EMBL/GenBank/DDBJ whole genome shotgun (WGS) entry which is preliminary data.</text>
</comment>
<dbReference type="EMBL" id="JBHRTQ010000010">
    <property type="protein sequence ID" value="MFC3175132.1"/>
    <property type="molecule type" value="Genomic_DNA"/>
</dbReference>
<protein>
    <recommendedName>
        <fullName evidence="5">DUF4124 domain-containing protein</fullName>
    </recommendedName>
</protein>
<evidence type="ECO:0008006" key="5">
    <source>
        <dbReference type="Google" id="ProtNLM"/>
    </source>
</evidence>
<organism evidence="3 4">
    <name type="scientific">Novosphingobium bradum</name>
    <dbReference type="NCBI Taxonomy" id="1737444"/>
    <lineage>
        <taxon>Bacteria</taxon>
        <taxon>Pseudomonadati</taxon>
        <taxon>Pseudomonadota</taxon>
        <taxon>Alphaproteobacteria</taxon>
        <taxon>Sphingomonadales</taxon>
        <taxon>Sphingomonadaceae</taxon>
        <taxon>Novosphingobium</taxon>
    </lineage>
</organism>
<feature type="region of interest" description="Disordered" evidence="1">
    <location>
        <begin position="141"/>
        <end position="193"/>
    </location>
</feature>
<proteinExistence type="predicted"/>
<feature type="signal peptide" evidence="2">
    <location>
        <begin position="1"/>
        <end position="24"/>
    </location>
</feature>
<gene>
    <name evidence="3" type="ORF">ACFOD9_12805</name>
</gene>
<evidence type="ECO:0000313" key="3">
    <source>
        <dbReference type="EMBL" id="MFC3175132.1"/>
    </source>
</evidence>
<feature type="chain" id="PRO_5045180066" description="DUF4124 domain-containing protein" evidence="2">
    <location>
        <begin position="25"/>
        <end position="193"/>
    </location>
</feature>
<evidence type="ECO:0000313" key="4">
    <source>
        <dbReference type="Proteomes" id="UP001595604"/>
    </source>
</evidence>
<feature type="compositionally biased region" description="Low complexity" evidence="1">
    <location>
        <begin position="182"/>
        <end position="193"/>
    </location>
</feature>